<dbReference type="EMBL" id="MLJW01000490">
    <property type="protein sequence ID" value="OIQ86268.1"/>
    <property type="molecule type" value="Genomic_DNA"/>
</dbReference>
<evidence type="ECO:0000256" key="2">
    <source>
        <dbReference type="ARBA" id="ARBA00005513"/>
    </source>
</evidence>
<evidence type="ECO:0000256" key="10">
    <source>
        <dbReference type="ARBA" id="ARBA00025198"/>
    </source>
</evidence>
<keyword evidence="11" id="KW-0175">Coiled coil</keyword>
<dbReference type="GO" id="GO:0045259">
    <property type="term" value="C:proton-transporting ATP synthase complex"/>
    <property type="evidence" value="ECO:0007669"/>
    <property type="project" value="UniProtKB-KW"/>
</dbReference>
<evidence type="ECO:0000256" key="1">
    <source>
        <dbReference type="ARBA" id="ARBA00004167"/>
    </source>
</evidence>
<dbReference type="HAMAP" id="MF_01398">
    <property type="entry name" value="ATP_synth_b_bprime"/>
    <property type="match status" value="1"/>
</dbReference>
<protein>
    <submittedName>
        <fullName evidence="13">ATP synthase subunit b</fullName>
    </submittedName>
</protein>
<dbReference type="GO" id="GO:0015986">
    <property type="term" value="P:proton motive force-driven ATP synthesis"/>
    <property type="evidence" value="ECO:0007669"/>
    <property type="project" value="InterPro"/>
</dbReference>
<dbReference type="AlphaFoldDB" id="A0A1J5R2T5"/>
<evidence type="ECO:0000313" key="13">
    <source>
        <dbReference type="EMBL" id="OIQ86268.1"/>
    </source>
</evidence>
<evidence type="ECO:0000256" key="6">
    <source>
        <dbReference type="ARBA" id="ARBA00022781"/>
    </source>
</evidence>
<keyword evidence="5 12" id="KW-0812">Transmembrane</keyword>
<evidence type="ECO:0000256" key="11">
    <source>
        <dbReference type="SAM" id="Coils"/>
    </source>
</evidence>
<reference evidence="13" key="1">
    <citation type="submission" date="2016-10" db="EMBL/GenBank/DDBJ databases">
        <title>Sequence of Gallionella enrichment culture.</title>
        <authorList>
            <person name="Poehlein A."/>
            <person name="Muehling M."/>
            <person name="Daniel R."/>
        </authorList>
    </citation>
    <scope>NUCLEOTIDE SEQUENCE</scope>
</reference>
<gene>
    <name evidence="13" type="primary">atpF_17</name>
    <name evidence="13" type="ORF">GALL_318730</name>
</gene>
<dbReference type="PANTHER" id="PTHR33445:SF2">
    <property type="entry name" value="ATP SYNTHASE SUBUNIT B', CHLOROPLASTIC"/>
    <property type="match status" value="1"/>
</dbReference>
<keyword evidence="4" id="KW-0138">CF(0)</keyword>
<evidence type="ECO:0000256" key="3">
    <source>
        <dbReference type="ARBA" id="ARBA00022448"/>
    </source>
</evidence>
<dbReference type="GO" id="GO:0046961">
    <property type="term" value="F:proton-transporting ATPase activity, rotational mechanism"/>
    <property type="evidence" value="ECO:0007669"/>
    <property type="project" value="TreeGrafter"/>
</dbReference>
<comment type="subcellular location">
    <subcellularLocation>
        <location evidence="1">Membrane</location>
        <topology evidence="1">Single-pass membrane protein</topology>
    </subcellularLocation>
</comment>
<evidence type="ECO:0000256" key="5">
    <source>
        <dbReference type="ARBA" id="ARBA00022692"/>
    </source>
</evidence>
<evidence type="ECO:0000256" key="9">
    <source>
        <dbReference type="ARBA" id="ARBA00023136"/>
    </source>
</evidence>
<comment type="similarity">
    <text evidence="2">Belongs to the ATPase B chain family.</text>
</comment>
<sequence>MTIDWWTVGLQAVNVLILVWLLGRFFWRPVADVIAKRQVAARQMLDDAQSRRREAQDALAEIARTRAGLAQEREALLGAAQAEAERQRAARLHDAQVQAQELAVAARAALAEEEAAAVQAWSDRAGRLAVDMALRLAQRLDGAAVRAAFLDWLLGEIRALPEAVRRSAGQAGTADVVSGSGLDPAEQERYRALIHEAFGTPMQLTFKVDAALIAGLEFHGPHLTVTNSWRADLNRMFADISHGHRP</sequence>
<dbReference type="InterPro" id="IPR050059">
    <property type="entry name" value="ATP_synthase_B_chain"/>
</dbReference>
<organism evidence="13">
    <name type="scientific">mine drainage metagenome</name>
    <dbReference type="NCBI Taxonomy" id="410659"/>
    <lineage>
        <taxon>unclassified sequences</taxon>
        <taxon>metagenomes</taxon>
        <taxon>ecological metagenomes</taxon>
    </lineage>
</organism>
<comment type="function">
    <text evidence="10">F(1)F(0) ATP synthase produces ATP from ADP in the presence of a proton or sodium gradient. F-type ATPases consist of two structural domains, F(1) containing the extramembraneous catalytic core and F(0) containing the membrane proton channel, linked together by a central stalk and a peripheral stalk. During catalysis, ATP synthesis in the catalytic domain of F(1) is coupled via a rotary mechanism of the central stalk subunits to proton translocation.</text>
</comment>
<feature type="coiled-coil region" evidence="11">
    <location>
        <begin position="45"/>
        <end position="72"/>
    </location>
</feature>
<dbReference type="CDD" id="cd06503">
    <property type="entry name" value="ATP-synt_Fo_b"/>
    <property type="match status" value="1"/>
</dbReference>
<evidence type="ECO:0000256" key="7">
    <source>
        <dbReference type="ARBA" id="ARBA00022989"/>
    </source>
</evidence>
<evidence type="ECO:0000256" key="4">
    <source>
        <dbReference type="ARBA" id="ARBA00022547"/>
    </source>
</evidence>
<keyword evidence="7 12" id="KW-1133">Transmembrane helix</keyword>
<evidence type="ECO:0000256" key="12">
    <source>
        <dbReference type="SAM" id="Phobius"/>
    </source>
</evidence>
<dbReference type="PANTHER" id="PTHR33445">
    <property type="entry name" value="ATP SYNTHASE SUBUNIT B', CHLOROPLASTIC"/>
    <property type="match status" value="1"/>
</dbReference>
<name>A0A1J5R2T5_9ZZZZ</name>
<dbReference type="InterPro" id="IPR002146">
    <property type="entry name" value="ATP_synth_b/b'su_bac/chlpt"/>
</dbReference>
<keyword evidence="6" id="KW-0375">Hydrogen ion transport</keyword>
<keyword evidence="8" id="KW-0406">Ion transport</keyword>
<accession>A0A1J5R2T5</accession>
<proteinExistence type="inferred from homology"/>
<keyword evidence="3" id="KW-0813">Transport</keyword>
<evidence type="ECO:0000256" key="8">
    <source>
        <dbReference type="ARBA" id="ARBA00023065"/>
    </source>
</evidence>
<keyword evidence="9 12" id="KW-0472">Membrane</keyword>
<comment type="caution">
    <text evidence="13">The sequence shown here is derived from an EMBL/GenBank/DDBJ whole genome shotgun (WGS) entry which is preliminary data.</text>
</comment>
<feature type="transmembrane region" description="Helical" evidence="12">
    <location>
        <begin position="6"/>
        <end position="27"/>
    </location>
</feature>
<dbReference type="Pfam" id="PF00430">
    <property type="entry name" value="ATP-synt_B"/>
    <property type="match status" value="1"/>
</dbReference>